<evidence type="ECO:0000256" key="7">
    <source>
        <dbReference type="ARBA" id="ARBA00022989"/>
    </source>
</evidence>
<proteinExistence type="inferred from homology"/>
<dbReference type="Gene3D" id="1.10.3720.10">
    <property type="entry name" value="MetI-like"/>
    <property type="match status" value="1"/>
</dbReference>
<keyword evidence="2 9" id="KW-0813">Transport</keyword>
<dbReference type="STRING" id="714315.GCA_000516535_00113"/>
<evidence type="ECO:0000256" key="9">
    <source>
        <dbReference type="RuleBase" id="RU363032"/>
    </source>
</evidence>
<evidence type="ECO:0000313" key="12">
    <source>
        <dbReference type="Proteomes" id="UP000321606"/>
    </source>
</evidence>
<feature type="transmembrane region" description="Helical" evidence="9">
    <location>
        <begin position="131"/>
        <end position="153"/>
    </location>
</feature>
<feature type="transmembrane region" description="Helical" evidence="9">
    <location>
        <begin position="60"/>
        <end position="78"/>
    </location>
</feature>
<keyword evidence="5" id="KW-0571">Peptide transport</keyword>
<accession>A0A510J7K0</accession>
<keyword evidence="6" id="KW-0653">Protein transport</keyword>
<keyword evidence="8 9" id="KW-0472">Membrane</keyword>
<feature type="domain" description="ABC transmembrane type-1" evidence="10">
    <location>
        <begin position="125"/>
        <end position="314"/>
    </location>
</feature>
<dbReference type="KEGG" id="lgo:JCM16774_0105"/>
<evidence type="ECO:0000259" key="10">
    <source>
        <dbReference type="PROSITE" id="PS50928"/>
    </source>
</evidence>
<comment type="subcellular location">
    <subcellularLocation>
        <location evidence="1 9">Cell membrane</location>
        <topology evidence="1 9">Multi-pass membrane protein</topology>
    </subcellularLocation>
</comment>
<evidence type="ECO:0000256" key="2">
    <source>
        <dbReference type="ARBA" id="ARBA00022448"/>
    </source>
</evidence>
<name>A0A510J7K0_9FUSO</name>
<evidence type="ECO:0000256" key="5">
    <source>
        <dbReference type="ARBA" id="ARBA00022856"/>
    </source>
</evidence>
<keyword evidence="7 9" id="KW-1133">Transmembrane helix</keyword>
<dbReference type="EMBL" id="AP019822">
    <property type="protein sequence ID" value="BBM35198.1"/>
    <property type="molecule type" value="Genomic_DNA"/>
</dbReference>
<evidence type="ECO:0000256" key="3">
    <source>
        <dbReference type="ARBA" id="ARBA00022475"/>
    </source>
</evidence>
<dbReference type="OrthoDB" id="9783218at2"/>
<feature type="transmembrane region" description="Helical" evidence="9">
    <location>
        <begin position="174"/>
        <end position="197"/>
    </location>
</feature>
<evidence type="ECO:0000256" key="8">
    <source>
        <dbReference type="ARBA" id="ARBA00023136"/>
    </source>
</evidence>
<evidence type="ECO:0000313" key="11">
    <source>
        <dbReference type="EMBL" id="BBM35198.1"/>
    </source>
</evidence>
<dbReference type="PANTHER" id="PTHR43386:SF24">
    <property type="entry name" value="OLIGOPEPTIDE TRANSPORT SYSTEM PERMEASE PROTEIN AMID"/>
    <property type="match status" value="1"/>
</dbReference>
<dbReference type="InterPro" id="IPR035906">
    <property type="entry name" value="MetI-like_sf"/>
</dbReference>
<dbReference type="GO" id="GO:0005886">
    <property type="term" value="C:plasma membrane"/>
    <property type="evidence" value="ECO:0007669"/>
    <property type="project" value="UniProtKB-SubCell"/>
</dbReference>
<evidence type="ECO:0000256" key="4">
    <source>
        <dbReference type="ARBA" id="ARBA00022692"/>
    </source>
</evidence>
<dbReference type="Pfam" id="PF12911">
    <property type="entry name" value="OppC_N"/>
    <property type="match status" value="1"/>
</dbReference>
<dbReference type="InterPro" id="IPR050366">
    <property type="entry name" value="BP-dependent_transpt_permease"/>
</dbReference>
<dbReference type="Pfam" id="PF00528">
    <property type="entry name" value="BPD_transp_1"/>
    <property type="match status" value="1"/>
</dbReference>
<feature type="transmembrane region" description="Helical" evidence="9">
    <location>
        <begin position="257"/>
        <end position="274"/>
    </location>
</feature>
<dbReference type="CDD" id="cd06261">
    <property type="entry name" value="TM_PBP2"/>
    <property type="match status" value="1"/>
</dbReference>
<comment type="similarity">
    <text evidence="9">Belongs to the binding-protein-dependent transport system permease family.</text>
</comment>
<dbReference type="PROSITE" id="PS50928">
    <property type="entry name" value="ABC_TM1"/>
    <property type="match status" value="1"/>
</dbReference>
<sequence length="327" mass="36451">MENTQFEKDTVLKNDIENTGFIPASEFQIVGADTAQSEVIYKPSLTFWQDGWRRFKKNKLALTFLGIMLIFIFLAIFGQKMTKFLYSDQNLPEKFLNPFQGFKKGHYLGTDALGRDLFARLSQGIRVSVELSVITAIICVIFGTIYGAISGYLGGIVDVIMTRIVEVIMTIPSMIYIILLMVVMGNSIKTIIIAMSLTRWLNYSLLVRGEVLKIKQNEFVLASKSLGGNFVWITLKHLIPNTLSVIIIRLTTDIPNIIFTEAFLSFIGLGVPIPQASLGNLVYDGNANMVSYPYLFIIPAVVISLITLSFNIVGDAINDALNPKLRS</sequence>
<dbReference type="InterPro" id="IPR000515">
    <property type="entry name" value="MetI-like"/>
</dbReference>
<dbReference type="RefSeq" id="WP_006807958.1">
    <property type="nucleotide sequence ID" value="NZ_AP019822.1"/>
</dbReference>
<feature type="transmembrane region" description="Helical" evidence="9">
    <location>
        <begin position="230"/>
        <end position="250"/>
    </location>
</feature>
<dbReference type="Proteomes" id="UP000321606">
    <property type="component" value="Chromosome"/>
</dbReference>
<reference evidence="11 12" key="1">
    <citation type="submission" date="2019-07" db="EMBL/GenBank/DDBJ databases">
        <title>Complete Genome Sequence of Leptotrichia goodfellowii Strain JCM 16774.</title>
        <authorList>
            <person name="Watanabe S."/>
            <person name="Cui L."/>
        </authorList>
    </citation>
    <scope>NUCLEOTIDE SEQUENCE [LARGE SCALE GENOMIC DNA]</scope>
    <source>
        <strain evidence="11 12">JCM16774</strain>
    </source>
</reference>
<dbReference type="InterPro" id="IPR025966">
    <property type="entry name" value="OppC_N"/>
</dbReference>
<keyword evidence="4 9" id="KW-0812">Transmembrane</keyword>
<evidence type="ECO:0000256" key="1">
    <source>
        <dbReference type="ARBA" id="ARBA00004651"/>
    </source>
</evidence>
<evidence type="ECO:0000256" key="6">
    <source>
        <dbReference type="ARBA" id="ARBA00022927"/>
    </source>
</evidence>
<dbReference type="AlphaFoldDB" id="A0A510J7K0"/>
<dbReference type="SUPFAM" id="SSF161098">
    <property type="entry name" value="MetI-like"/>
    <property type="match status" value="1"/>
</dbReference>
<feature type="transmembrane region" description="Helical" evidence="9">
    <location>
        <begin position="294"/>
        <end position="317"/>
    </location>
</feature>
<protein>
    <submittedName>
        <fullName evidence="11">Binding-protein-dependent transport system innermembrane protein</fullName>
    </submittedName>
</protein>
<gene>
    <name evidence="11" type="ORF">JCM16774_0105</name>
</gene>
<dbReference type="GO" id="GO:0055085">
    <property type="term" value="P:transmembrane transport"/>
    <property type="evidence" value="ECO:0007669"/>
    <property type="project" value="InterPro"/>
</dbReference>
<keyword evidence="3" id="KW-1003">Cell membrane</keyword>
<organism evidence="11 12">
    <name type="scientific">Pseudoleptotrichia goodfellowii</name>
    <dbReference type="NCBI Taxonomy" id="157692"/>
    <lineage>
        <taxon>Bacteria</taxon>
        <taxon>Fusobacteriati</taxon>
        <taxon>Fusobacteriota</taxon>
        <taxon>Fusobacteriia</taxon>
        <taxon>Fusobacteriales</taxon>
        <taxon>Leptotrichiaceae</taxon>
        <taxon>Pseudoleptotrichia</taxon>
    </lineage>
</organism>
<dbReference type="GO" id="GO:0015031">
    <property type="term" value="P:protein transport"/>
    <property type="evidence" value="ECO:0007669"/>
    <property type="project" value="UniProtKB-KW"/>
</dbReference>
<dbReference type="GO" id="GO:0015833">
    <property type="term" value="P:peptide transport"/>
    <property type="evidence" value="ECO:0007669"/>
    <property type="project" value="UniProtKB-KW"/>
</dbReference>
<dbReference type="PANTHER" id="PTHR43386">
    <property type="entry name" value="OLIGOPEPTIDE TRANSPORT SYSTEM PERMEASE PROTEIN APPC"/>
    <property type="match status" value="1"/>
</dbReference>